<evidence type="ECO:0000313" key="4">
    <source>
        <dbReference type="EMBL" id="KYN10936.1"/>
    </source>
</evidence>
<organism evidence="4 5">
    <name type="scientific">Trachymyrmex cornetzi</name>
    <dbReference type="NCBI Taxonomy" id="471704"/>
    <lineage>
        <taxon>Eukaryota</taxon>
        <taxon>Metazoa</taxon>
        <taxon>Ecdysozoa</taxon>
        <taxon>Arthropoda</taxon>
        <taxon>Hexapoda</taxon>
        <taxon>Insecta</taxon>
        <taxon>Pterygota</taxon>
        <taxon>Neoptera</taxon>
        <taxon>Endopterygota</taxon>
        <taxon>Hymenoptera</taxon>
        <taxon>Apocrita</taxon>
        <taxon>Aculeata</taxon>
        <taxon>Formicoidea</taxon>
        <taxon>Formicidae</taxon>
        <taxon>Myrmicinae</taxon>
        <taxon>Trachymyrmex</taxon>
    </lineage>
</organism>
<feature type="region of interest" description="Disordered" evidence="1">
    <location>
        <begin position="152"/>
        <end position="171"/>
    </location>
</feature>
<dbReference type="EMBL" id="KQ980970">
    <property type="protein sequence ID" value="KYN10936.1"/>
    <property type="molecule type" value="Genomic_DNA"/>
</dbReference>
<keyword evidence="2 4" id="KW-0812">Transmembrane</keyword>
<dbReference type="SUPFAM" id="SSF54236">
    <property type="entry name" value="Ubiquitin-like"/>
    <property type="match status" value="1"/>
</dbReference>
<evidence type="ECO:0000259" key="3">
    <source>
        <dbReference type="PROSITE" id="PS50053"/>
    </source>
</evidence>
<reference evidence="4 5" key="1">
    <citation type="submission" date="2015-09" db="EMBL/GenBank/DDBJ databases">
        <title>Trachymyrmex cornetzi WGS genome.</title>
        <authorList>
            <person name="Nygaard S."/>
            <person name="Hu H."/>
            <person name="Boomsma J."/>
            <person name="Zhang G."/>
        </authorList>
    </citation>
    <scope>NUCLEOTIDE SEQUENCE [LARGE SCALE GENOMIC DNA]</scope>
    <source>
        <strain evidence="4">Tcor2-1</strain>
        <tissue evidence="4">Whole body</tissue>
    </source>
</reference>
<dbReference type="PANTHER" id="PTHR14557">
    <property type="entry name" value="PROTEIN C7ORF21"/>
    <property type="match status" value="1"/>
</dbReference>
<evidence type="ECO:0000256" key="1">
    <source>
        <dbReference type="SAM" id="MobiDB-lite"/>
    </source>
</evidence>
<dbReference type="KEGG" id="tcz:108768602"/>
<dbReference type="Proteomes" id="UP000078492">
    <property type="component" value="Unassembled WGS sequence"/>
</dbReference>
<dbReference type="Gene3D" id="3.10.20.90">
    <property type="entry name" value="Phosphatidylinositol 3-kinase Catalytic Subunit, Chain A, domain 1"/>
    <property type="match status" value="1"/>
</dbReference>
<keyword evidence="2" id="KW-1133">Transmembrane helix</keyword>
<proteinExistence type="predicted"/>
<keyword evidence="2" id="KW-0472">Membrane</keyword>
<dbReference type="AlphaFoldDB" id="A0A151IU26"/>
<dbReference type="PROSITE" id="PS50053">
    <property type="entry name" value="UBIQUITIN_2"/>
    <property type="match status" value="1"/>
</dbReference>
<dbReference type="InterPro" id="IPR000626">
    <property type="entry name" value="Ubiquitin-like_dom"/>
</dbReference>
<dbReference type="OrthoDB" id="161999at2759"/>
<dbReference type="InterPro" id="IPR029071">
    <property type="entry name" value="Ubiquitin-like_domsf"/>
</dbReference>
<feature type="transmembrane region" description="Helical" evidence="2">
    <location>
        <begin position="297"/>
        <end position="314"/>
    </location>
</feature>
<feature type="domain" description="Ubiquitin-like" evidence="3">
    <location>
        <begin position="179"/>
        <end position="255"/>
    </location>
</feature>
<protein>
    <submittedName>
        <fullName evidence="4">Transmembrane and ubiquitin-like domain-containing protein 2</fullName>
    </submittedName>
</protein>
<dbReference type="GO" id="GO:0036503">
    <property type="term" value="P:ERAD pathway"/>
    <property type="evidence" value="ECO:0007669"/>
    <property type="project" value="InterPro"/>
</dbReference>
<dbReference type="CDD" id="cd17057">
    <property type="entry name" value="Ubl_TMUB1_like"/>
    <property type="match status" value="1"/>
</dbReference>
<feature type="transmembrane region" description="Helical" evidence="2">
    <location>
        <begin position="326"/>
        <end position="344"/>
    </location>
</feature>
<keyword evidence="5" id="KW-1185">Reference proteome</keyword>
<evidence type="ECO:0000313" key="5">
    <source>
        <dbReference type="Proteomes" id="UP000078492"/>
    </source>
</evidence>
<feature type="transmembrane region" description="Helical" evidence="2">
    <location>
        <begin position="14"/>
        <end position="34"/>
    </location>
</feature>
<sequence length="354" mass="39391">MSLIEGVGDEVTDFFIVMTILLVGWLAWCSTSIADQPLIRTVLILRDRAPTRITSIRANHQNTSNLSVQDVTRPYRSETAEEETLETTSNSGDSIQANCPNAAVVDTSELSQDVSRPTESTTAEEVLIETMDSFSNADRSLLQRTVKADNADSALDQTTSSSSECMSEESTLSDSSNDITIKLKFINDDQKIVTGSLKEMLGDFKRRHFQIELEARKAVRLVFNGRVLQPDTQTLEQCGLFNDCVVHCWVHQPRPATVPSSTLDNSSSIYFNSQPFSDLPTDAGISSVHNDWDLSRLLVSLLTIILGLAWYSRYHYAQLFTATTTLALYALTAIFTVSLFSNFFSDQDNIRNVE</sequence>
<dbReference type="STRING" id="471704.A0A151IU26"/>
<evidence type="ECO:0000256" key="2">
    <source>
        <dbReference type="SAM" id="Phobius"/>
    </source>
</evidence>
<gene>
    <name evidence="4" type="ORF">ALC57_16938</name>
</gene>
<dbReference type="Pfam" id="PF00240">
    <property type="entry name" value="ubiquitin"/>
    <property type="match status" value="1"/>
</dbReference>
<dbReference type="InterPro" id="IPR040352">
    <property type="entry name" value="TMUB1/2"/>
</dbReference>
<accession>A0A151IU26</accession>
<feature type="compositionally biased region" description="Low complexity" evidence="1">
    <location>
        <begin position="158"/>
        <end position="171"/>
    </location>
</feature>
<name>A0A151IU26_9HYME</name>
<dbReference type="PANTHER" id="PTHR14557:SF5">
    <property type="entry name" value="UBIQUITIN-LIKE DOMAIN-CONTAINING PROTEIN"/>
    <property type="match status" value="1"/>
</dbReference>